<evidence type="ECO:0000313" key="2">
    <source>
        <dbReference type="EMBL" id="GMN69816.1"/>
    </source>
</evidence>
<comment type="caution">
    <text evidence="2">The sequence shown here is derived from an EMBL/GenBank/DDBJ whole genome shotgun (WGS) entry which is preliminary data.</text>
</comment>
<evidence type="ECO:0000256" key="1">
    <source>
        <dbReference type="SAM" id="MobiDB-lite"/>
    </source>
</evidence>
<gene>
    <name evidence="2" type="ORF">TIFTF001_038861</name>
</gene>
<name>A0AA88JF88_FICCA</name>
<dbReference type="EMBL" id="BTGU01000943">
    <property type="protein sequence ID" value="GMN69816.1"/>
    <property type="molecule type" value="Genomic_DNA"/>
</dbReference>
<feature type="compositionally biased region" description="Polar residues" evidence="1">
    <location>
        <begin position="58"/>
        <end position="67"/>
    </location>
</feature>
<keyword evidence="3" id="KW-1185">Reference proteome</keyword>
<protein>
    <submittedName>
        <fullName evidence="2">Uncharacterized protein</fullName>
    </submittedName>
</protein>
<accession>A0AA88JF88</accession>
<feature type="compositionally biased region" description="Low complexity" evidence="1">
    <location>
        <begin position="18"/>
        <end position="37"/>
    </location>
</feature>
<reference evidence="2" key="1">
    <citation type="submission" date="2023-07" db="EMBL/GenBank/DDBJ databases">
        <title>draft genome sequence of fig (Ficus carica).</title>
        <authorList>
            <person name="Takahashi T."/>
            <person name="Nishimura K."/>
        </authorList>
    </citation>
    <scope>NUCLEOTIDE SEQUENCE</scope>
</reference>
<dbReference type="AlphaFoldDB" id="A0AA88JF88"/>
<sequence length="170" mass="17368">MNDISDSENINLSESVDAAGSAASTSSMGSSSSGEATGPRDRTPDHLSGLSDIPSGSEHATPTSRGQTGAARLEEILRVGPSTAPDRQFVEDLGRATQARPTSIAGLAVEGGNAAEKTASQASTFGRSGDVASDSTDQSGEEIHARQRLRSWGGVRQRHEGVPQGGHGDG</sequence>
<dbReference type="Proteomes" id="UP001187192">
    <property type="component" value="Unassembled WGS sequence"/>
</dbReference>
<feature type="region of interest" description="Disordered" evidence="1">
    <location>
        <begin position="1"/>
        <end position="88"/>
    </location>
</feature>
<organism evidence="2 3">
    <name type="scientific">Ficus carica</name>
    <name type="common">Common fig</name>
    <dbReference type="NCBI Taxonomy" id="3494"/>
    <lineage>
        <taxon>Eukaryota</taxon>
        <taxon>Viridiplantae</taxon>
        <taxon>Streptophyta</taxon>
        <taxon>Embryophyta</taxon>
        <taxon>Tracheophyta</taxon>
        <taxon>Spermatophyta</taxon>
        <taxon>Magnoliopsida</taxon>
        <taxon>eudicotyledons</taxon>
        <taxon>Gunneridae</taxon>
        <taxon>Pentapetalae</taxon>
        <taxon>rosids</taxon>
        <taxon>fabids</taxon>
        <taxon>Rosales</taxon>
        <taxon>Moraceae</taxon>
        <taxon>Ficeae</taxon>
        <taxon>Ficus</taxon>
    </lineage>
</organism>
<proteinExistence type="predicted"/>
<feature type="region of interest" description="Disordered" evidence="1">
    <location>
        <begin position="111"/>
        <end position="170"/>
    </location>
</feature>
<evidence type="ECO:0000313" key="3">
    <source>
        <dbReference type="Proteomes" id="UP001187192"/>
    </source>
</evidence>